<feature type="region of interest" description="Disordered" evidence="2">
    <location>
        <begin position="469"/>
        <end position="489"/>
    </location>
</feature>
<proteinExistence type="predicted"/>
<feature type="compositionally biased region" description="Polar residues" evidence="2">
    <location>
        <begin position="1737"/>
        <end position="1746"/>
    </location>
</feature>
<evidence type="ECO:0000313" key="3">
    <source>
        <dbReference type="EMBL" id="CAI3973738.1"/>
    </source>
</evidence>
<feature type="region of interest" description="Disordered" evidence="2">
    <location>
        <begin position="1595"/>
        <end position="1619"/>
    </location>
</feature>
<feature type="region of interest" description="Disordered" evidence="2">
    <location>
        <begin position="1554"/>
        <end position="1573"/>
    </location>
</feature>
<feature type="coiled-coil region" evidence="1">
    <location>
        <begin position="1828"/>
        <end position="1883"/>
    </location>
</feature>
<feature type="compositionally biased region" description="Low complexity" evidence="2">
    <location>
        <begin position="474"/>
        <end position="489"/>
    </location>
</feature>
<accession>A0A9P1BHU2</accession>
<dbReference type="PANTHER" id="PTHR38019:SF1">
    <property type="entry name" value="N-ACETYLTRANSFERASE DOMAIN-CONTAINING PROTEIN"/>
    <property type="match status" value="1"/>
</dbReference>
<dbReference type="InterPro" id="IPR043502">
    <property type="entry name" value="DNA/RNA_pol_sf"/>
</dbReference>
<dbReference type="EMBL" id="CAMXCT020000094">
    <property type="protein sequence ID" value="CAL1127113.1"/>
    <property type="molecule type" value="Genomic_DNA"/>
</dbReference>
<feature type="region of interest" description="Disordered" evidence="2">
    <location>
        <begin position="1724"/>
        <end position="1767"/>
    </location>
</feature>
<keyword evidence="5" id="KW-1185">Reference proteome</keyword>
<evidence type="ECO:0000313" key="4">
    <source>
        <dbReference type="EMBL" id="CAL4761050.1"/>
    </source>
</evidence>
<feature type="compositionally biased region" description="Basic and acidic residues" evidence="2">
    <location>
        <begin position="1758"/>
        <end position="1767"/>
    </location>
</feature>
<dbReference type="Proteomes" id="UP001152797">
    <property type="component" value="Unassembled WGS sequence"/>
</dbReference>
<sequence>MPSRILKRDRTDNIFAQVVKMKRDVDHLTSVAELWSKALKKWHTVLACAGYAGLVGAAVKDAVSDDKDYGGILRDVFGNKSPRTANKRASTMLALFSWLDKKSLCVWPVRSDYVAAYLNESNVHGAGSTKGKTLMEAFRFCKHVMRLPGLDDIIDDPVLSGRVRRMDAARDTIKQSRPLKLSEVKFIEEFMMSDLNVFDRYIAGCILFAIYSRSRWSDLAFLSDLCLDTAETELGLVGFVEGSTKFQKTGSTALKRAMQMPLVAPIRGVTDKSWAVEWFNILKQVQFDTSAKPVGAICRPPTNGTLGTRHLSSEEVGDFLNHMLGLHGENVVTSHCMKATTLTWCAKYGLDEPARTLLGHHELQSQSLACYSRDMLSRPLALYESMLLNIRTGHFLPDETRSGRFLQRKPDAASMVSDEPNRAKVKLETFASGFGLDDQQQVDCIDGVVDLVDDDLPFFNEHHSEADAECEVQSQSSSGDTSSSSSSSSACEEPLQQKYALAVKQEIVMRIGSGYNFLEHGASFKWARCSLCFKGEVITKVQDLADAMAAAHARRSAQSWLNEQWIEAFGRNDLNKLGRLAYAVTTPGVAPTTEQVTEFMNQLRFGVGPTLSEITAVKRVVFEAQTLTIASLRSTVHSPDDASTRRVAPAERSARLEAQRLRLQGLELSGPMEPSHWLYDQFSAMLETGELKYIAPGKCMTRQQELAGERPDKQIKLDETRSSLVVKDRPQDQEADITSDLSLLQAMTRRALAMDLVGIASFNTVMKFVNRLFTLLTQAPAPGFQRPGHAQLLRADRQAFMRLAETVQAPFHVNAAGVLPLDLAFDQLHNDVTVTYHMLPVPLGRQRDDDKKADPANTKTRKPTSKPGGNPGPKGKGGGKSKRQPMPQQLHGMHHKTPSGKAICFNFNLGKCKDKKCPREHVCCMPGCYKNHPQTEHEGISETMQVAVDANVHWPYQDIVIHRCKWFGKYLPMAAALKDEEATILSAMPRPMRAIMSTKRIALLEKILQDASYPDMGLVNDLKRGFDLVGELPTAGGMLPSKLVPATMAVRELGSNAGRARYAIRASNASCGDPSLDEQLYQKTLDEVDKGWLLGPLAWDSLEENAVVSKRFGLQQGDKLRPIDDYSMSSVNATVTAKDQATADNVDVICAMLLQLMAGLRGQGKGTELRARSFDLAAAYRQLCVAPTSKPFSYICVYNPRNKTNEVFSQVCLPFGSKAAVNAFIRCSRCIQWLACRCLLLPTTCYYDDFVVAATPQLQRSSESSMCLLFELLGWAYDKEGPKADTFSELVSSLGVSISLSKTAVGEVEVMNTEKRKKDLVELISNVLCKGSLQYKDGQVLNGKLAFAHGQIFGLAGKYVLQAVSDHIYAKPFKACVSDDLKHALQFFQGRLVTGLPRSINMATKHTQFILTDACFEPDMTGGIGVTSLVRLASVICEENMVLPWFLRDFREYDPDVQIGSPRSLAACDAQGILPKDLAYKPLEVFQLPGLDPRVAQLRYEFMEARRQDLIEAARETREIIIELADEADRAETAGSMANKVQDRTTKDDVHQKLQPNWREGGPPDPNLAGAPTTPYPVALGFFKEVLDEYSVSRAHETPSPMGSASEVTLPPMSPQSSAPSLLIRKLRPGPKRVASETQLRDLIQRMKNVPNANQVDEEFARKSAELHLTYPKLETRWRRKEYEAKKRMAKSLAFMATDCFDRLIIEEEEKYEASKLREAMHQLSFEDDPTRPKKSLPSTPNATLGSSMRSTSSSRVSHADREDAARDKTLGTLREFEIKRRDKLMKRVDHQHGVEERVVQQAASIKWRMASKLLEERLRWRLKYNQVESAAEERDRLKLEAFEQREEMLRQKQARCDDSGEIRKEIRHLRDVGRKLNQAQRERKEAWRLAKKQRETMEKHFAHCGLKMPQPLKIGSR</sequence>
<dbReference type="EMBL" id="CAMXCT030000094">
    <property type="protein sequence ID" value="CAL4761050.1"/>
    <property type="molecule type" value="Genomic_DNA"/>
</dbReference>
<protein>
    <recommendedName>
        <fullName evidence="6">C3H1-type domain-containing protein</fullName>
    </recommendedName>
</protein>
<feature type="compositionally biased region" description="Basic and acidic residues" evidence="2">
    <location>
        <begin position="845"/>
        <end position="854"/>
    </location>
</feature>
<feature type="region of interest" description="Disordered" evidence="2">
    <location>
        <begin position="843"/>
        <end position="895"/>
    </location>
</feature>
<evidence type="ECO:0008006" key="6">
    <source>
        <dbReference type="Google" id="ProtNLM"/>
    </source>
</evidence>
<comment type="caution">
    <text evidence="3">The sequence shown here is derived from an EMBL/GenBank/DDBJ whole genome shotgun (WGS) entry which is preliminary data.</text>
</comment>
<reference evidence="3" key="1">
    <citation type="submission" date="2022-10" db="EMBL/GenBank/DDBJ databases">
        <authorList>
            <person name="Chen Y."/>
            <person name="Dougan E. K."/>
            <person name="Chan C."/>
            <person name="Rhodes N."/>
            <person name="Thang M."/>
        </authorList>
    </citation>
    <scope>NUCLEOTIDE SEQUENCE</scope>
</reference>
<dbReference type="SUPFAM" id="SSF56672">
    <property type="entry name" value="DNA/RNA polymerases"/>
    <property type="match status" value="1"/>
</dbReference>
<evidence type="ECO:0000256" key="2">
    <source>
        <dbReference type="SAM" id="MobiDB-lite"/>
    </source>
</evidence>
<dbReference type="OrthoDB" id="426920at2759"/>
<organism evidence="3">
    <name type="scientific">Cladocopium goreaui</name>
    <dbReference type="NCBI Taxonomy" id="2562237"/>
    <lineage>
        <taxon>Eukaryota</taxon>
        <taxon>Sar</taxon>
        <taxon>Alveolata</taxon>
        <taxon>Dinophyceae</taxon>
        <taxon>Suessiales</taxon>
        <taxon>Symbiodiniaceae</taxon>
        <taxon>Cladocopium</taxon>
    </lineage>
</organism>
<dbReference type="PANTHER" id="PTHR38019">
    <property type="entry name" value="KDA ANTIGEN P200, PUTATIVE-RELATED"/>
    <property type="match status" value="1"/>
</dbReference>
<evidence type="ECO:0000313" key="5">
    <source>
        <dbReference type="Proteomes" id="UP001152797"/>
    </source>
</evidence>
<name>A0A9P1BHU2_9DINO</name>
<evidence type="ECO:0000256" key="1">
    <source>
        <dbReference type="SAM" id="Coils"/>
    </source>
</evidence>
<feature type="compositionally biased region" description="Low complexity" evidence="2">
    <location>
        <begin position="1747"/>
        <end position="1757"/>
    </location>
</feature>
<dbReference type="EMBL" id="CAMXCT010000094">
    <property type="protein sequence ID" value="CAI3973738.1"/>
    <property type="molecule type" value="Genomic_DNA"/>
</dbReference>
<reference evidence="4 5" key="2">
    <citation type="submission" date="2024-05" db="EMBL/GenBank/DDBJ databases">
        <authorList>
            <person name="Chen Y."/>
            <person name="Shah S."/>
            <person name="Dougan E. K."/>
            <person name="Thang M."/>
            <person name="Chan C."/>
        </authorList>
    </citation>
    <scope>NUCLEOTIDE SEQUENCE [LARGE SCALE GENOMIC DNA]</scope>
</reference>
<gene>
    <name evidence="3" type="ORF">C1SCF055_LOCUS2202</name>
</gene>
<keyword evidence="1" id="KW-0175">Coiled coil</keyword>